<keyword evidence="2" id="KW-0677">Repeat</keyword>
<keyword evidence="6" id="KW-0539">Nucleus</keyword>
<evidence type="ECO:0000256" key="4">
    <source>
        <dbReference type="ARBA" id="ARBA00023125"/>
    </source>
</evidence>
<keyword evidence="4" id="KW-0238">DNA-binding</keyword>
<feature type="compositionally biased region" description="Low complexity" evidence="7">
    <location>
        <begin position="18"/>
        <end position="32"/>
    </location>
</feature>
<dbReference type="PANTHER" id="PTHR31221:SF309">
    <property type="entry name" value="WRKY TRANSCRIPTION FACTOR 32-RELATED"/>
    <property type="match status" value="1"/>
</dbReference>
<evidence type="ECO:0000256" key="7">
    <source>
        <dbReference type="SAM" id="MobiDB-lite"/>
    </source>
</evidence>
<evidence type="ECO:0000256" key="1">
    <source>
        <dbReference type="ARBA" id="ARBA00004123"/>
    </source>
</evidence>
<dbReference type="Gramene" id="OPUNC08G08120.1">
    <property type="protein sequence ID" value="OPUNC08G08120.1"/>
    <property type="gene ID" value="OPUNC08G08120"/>
</dbReference>
<dbReference type="OMA" id="DGPVPMI"/>
<evidence type="ECO:0000313" key="9">
    <source>
        <dbReference type="EnsemblPlants" id="OPUNC08G08120.1"/>
    </source>
</evidence>
<evidence type="ECO:0000259" key="8">
    <source>
        <dbReference type="PROSITE" id="PS50811"/>
    </source>
</evidence>
<dbReference type="PANTHER" id="PTHR31221">
    <property type="entry name" value="WRKY TRANSCRIPTION FACTOR PROTEIN 1-RELATED"/>
    <property type="match status" value="1"/>
</dbReference>
<keyword evidence="10" id="KW-1185">Reference proteome</keyword>
<comment type="subcellular location">
    <subcellularLocation>
        <location evidence="1">Nucleus</location>
    </subcellularLocation>
</comment>
<dbReference type="AlphaFoldDB" id="A0A0E0LT59"/>
<dbReference type="HOGENOM" id="CLU_034997_1_0_1"/>
<feature type="compositionally biased region" description="Basic and acidic residues" evidence="7">
    <location>
        <begin position="515"/>
        <end position="529"/>
    </location>
</feature>
<dbReference type="GO" id="GO:0043565">
    <property type="term" value="F:sequence-specific DNA binding"/>
    <property type="evidence" value="ECO:0007669"/>
    <property type="project" value="InterPro"/>
</dbReference>
<evidence type="ECO:0000313" key="10">
    <source>
        <dbReference type="Proteomes" id="UP000026962"/>
    </source>
</evidence>
<feature type="compositionally biased region" description="Polar residues" evidence="7">
    <location>
        <begin position="490"/>
        <end position="508"/>
    </location>
</feature>
<evidence type="ECO:0000256" key="3">
    <source>
        <dbReference type="ARBA" id="ARBA00023015"/>
    </source>
</evidence>
<dbReference type="Proteomes" id="UP000026962">
    <property type="component" value="Chromosome 8"/>
</dbReference>
<dbReference type="InterPro" id="IPR044810">
    <property type="entry name" value="WRKY_plant"/>
</dbReference>
<evidence type="ECO:0000256" key="2">
    <source>
        <dbReference type="ARBA" id="ARBA00022737"/>
    </source>
</evidence>
<protein>
    <recommendedName>
        <fullName evidence="8">WRKY domain-containing protein</fullName>
    </recommendedName>
</protein>
<keyword evidence="5" id="KW-0804">Transcription</keyword>
<dbReference type="GO" id="GO:0005634">
    <property type="term" value="C:nucleus"/>
    <property type="evidence" value="ECO:0007669"/>
    <property type="project" value="UniProtKB-SubCell"/>
</dbReference>
<dbReference type="InterPro" id="IPR003657">
    <property type="entry name" value="WRKY_dom"/>
</dbReference>
<dbReference type="FunFam" id="2.20.25.80:FF:000006">
    <property type="entry name" value="WRKY transcription factor"/>
    <property type="match status" value="2"/>
</dbReference>
<feature type="region of interest" description="Disordered" evidence="7">
    <location>
        <begin position="466"/>
        <end position="529"/>
    </location>
</feature>
<feature type="domain" description="WRKY" evidence="8">
    <location>
        <begin position="406"/>
        <end position="471"/>
    </location>
</feature>
<feature type="compositionally biased region" description="Basic and acidic residues" evidence="7">
    <location>
        <begin position="366"/>
        <end position="386"/>
    </location>
</feature>
<dbReference type="EnsemblPlants" id="OPUNC08G08120.1">
    <property type="protein sequence ID" value="OPUNC08G08120.1"/>
    <property type="gene ID" value="OPUNC08G08120"/>
</dbReference>
<dbReference type="STRING" id="4537.A0A0E0LT59"/>
<proteinExistence type="predicted"/>
<feature type="domain" description="WRKY" evidence="8">
    <location>
        <begin position="239"/>
        <end position="303"/>
    </location>
</feature>
<dbReference type="Pfam" id="PF03106">
    <property type="entry name" value="WRKY"/>
    <property type="match status" value="2"/>
</dbReference>
<feature type="compositionally biased region" description="Basic and acidic residues" evidence="7">
    <location>
        <begin position="466"/>
        <end position="480"/>
    </location>
</feature>
<feature type="region of interest" description="Disordered" evidence="7">
    <location>
        <begin position="362"/>
        <end position="390"/>
    </location>
</feature>
<dbReference type="SMART" id="SM00774">
    <property type="entry name" value="WRKY"/>
    <property type="match status" value="2"/>
</dbReference>
<dbReference type="Gene3D" id="2.20.25.80">
    <property type="entry name" value="WRKY domain"/>
    <property type="match status" value="2"/>
</dbReference>
<dbReference type="PROSITE" id="PS50811">
    <property type="entry name" value="WRKY"/>
    <property type="match status" value="2"/>
</dbReference>
<name>A0A0E0LT59_ORYPU</name>
<dbReference type="GO" id="GO:0003700">
    <property type="term" value="F:DNA-binding transcription factor activity"/>
    <property type="evidence" value="ECO:0007669"/>
    <property type="project" value="InterPro"/>
</dbReference>
<dbReference type="eggNOG" id="ENOG502QSNR">
    <property type="taxonomic scope" value="Eukaryota"/>
</dbReference>
<keyword evidence="3" id="KW-0805">Transcription regulation</keyword>
<organism evidence="9">
    <name type="scientific">Oryza punctata</name>
    <name type="common">Red rice</name>
    <dbReference type="NCBI Taxonomy" id="4537"/>
    <lineage>
        <taxon>Eukaryota</taxon>
        <taxon>Viridiplantae</taxon>
        <taxon>Streptophyta</taxon>
        <taxon>Embryophyta</taxon>
        <taxon>Tracheophyta</taxon>
        <taxon>Spermatophyta</taxon>
        <taxon>Magnoliopsida</taxon>
        <taxon>Liliopsida</taxon>
        <taxon>Poales</taxon>
        <taxon>Poaceae</taxon>
        <taxon>BOP clade</taxon>
        <taxon>Oryzoideae</taxon>
        <taxon>Oryzeae</taxon>
        <taxon>Oryzinae</taxon>
        <taxon>Oryza</taxon>
    </lineage>
</organism>
<evidence type="ECO:0000256" key="6">
    <source>
        <dbReference type="ARBA" id="ARBA00023242"/>
    </source>
</evidence>
<sequence>MAGGGYPAAPPGMERPVPETGPAAEAAEPPGAKAEEGKGKDVEGKEKEMEKEKEKFEAEKEEMEGKKGKESMEVEEGKEKEVKGKESMEVEEGKAKEKETKAKVKVKEEGGEEKEKEKEKEKGKVEVVVEAKRRPAGVGAETPILAVPMVAVPCFLASPAFAGHFSMSHQAALASVTAQAQIQLQSPTTPYSEGLPSPFPITPKAVMPLQQAPSGTEGSVRRPVLEKSASFHSRPHHHVSVNMVGDGFNWRKYGQKQVKSSENSRSYYRCTNSNCLAKKKVEHCPDGRVVEIIYRGTHNHEPPQKTRFVKERAAHITGSSGDDETLRLANTEIIESRSPGCKLEPGAVSEASEQQLFCSSDCEGDAGNKSEDDHPSTEPQPKRRIIESSTPMTPVLRTVREQKIIVQAGKTSDGYRWRKYGQKIVKGNPNPRSYYRCTHDGCPVRKHVEKAPDDDNNIVVTYEGKHNHDQPFRSNSESKDGPVPMIIPAETTSEQPSTMTSTSDQKQPISMLKDGGNEPTKDKTSEIGGEKVVESAQTLISIKTNPDDMKNTLLKDTSAVVPVQNN</sequence>
<reference evidence="9" key="1">
    <citation type="submission" date="2015-04" db="UniProtKB">
        <authorList>
            <consortium name="EnsemblPlants"/>
        </authorList>
    </citation>
    <scope>IDENTIFICATION</scope>
</reference>
<dbReference type="InterPro" id="IPR036576">
    <property type="entry name" value="WRKY_dom_sf"/>
</dbReference>
<evidence type="ECO:0000256" key="5">
    <source>
        <dbReference type="ARBA" id="ARBA00023163"/>
    </source>
</evidence>
<feature type="region of interest" description="Disordered" evidence="7">
    <location>
        <begin position="1"/>
        <end position="120"/>
    </location>
</feature>
<dbReference type="SUPFAM" id="SSF118290">
    <property type="entry name" value="WRKY DNA-binding domain"/>
    <property type="match status" value="2"/>
</dbReference>
<feature type="compositionally biased region" description="Basic and acidic residues" evidence="7">
    <location>
        <begin position="33"/>
        <end position="120"/>
    </location>
</feature>
<reference evidence="9" key="2">
    <citation type="submission" date="2018-05" db="EMBL/GenBank/DDBJ databases">
        <title>OpunRS2 (Oryza punctata Reference Sequence Version 2).</title>
        <authorList>
            <person name="Zhang J."/>
            <person name="Kudrna D."/>
            <person name="Lee S."/>
            <person name="Talag J."/>
            <person name="Welchert J."/>
            <person name="Wing R.A."/>
        </authorList>
    </citation>
    <scope>NUCLEOTIDE SEQUENCE [LARGE SCALE GENOMIC DNA]</scope>
</reference>
<accession>A0A0E0LT59</accession>